<evidence type="ECO:0000256" key="1">
    <source>
        <dbReference type="SAM" id="Phobius"/>
    </source>
</evidence>
<proteinExistence type="predicted"/>
<gene>
    <name evidence="2" type="ORF">C8E03_10112</name>
</gene>
<feature type="transmembrane region" description="Helical" evidence="1">
    <location>
        <begin position="6"/>
        <end position="27"/>
    </location>
</feature>
<comment type="caution">
    <text evidence="2">The sequence shown here is derived from an EMBL/GenBank/DDBJ whole genome shotgun (WGS) entry which is preliminary data.</text>
</comment>
<sequence length="158" mass="19057">MNKKKIIIIVLSSLFIIFMIRNLIWYLNFNKYENYISNEYELYVKSYGKTLNGYSYTIKQPEFYSFTGNFAINNNADISIIIWPELFMKGDMRIGMELVDAENNHGYRFYVDKELNYMVDKKNNFTEEEITQIQNLLDKKKEEIGKMYRLAKKEWDLK</sequence>
<keyword evidence="1" id="KW-0472">Membrane</keyword>
<reference evidence="2 3" key="1">
    <citation type="submission" date="2018-05" db="EMBL/GenBank/DDBJ databases">
        <title>Genomic Encyclopedia of Type Strains, Phase IV (KMG-IV): sequencing the most valuable type-strain genomes for metagenomic binning, comparative biology and taxonomic classification.</title>
        <authorList>
            <person name="Goeker M."/>
        </authorList>
    </citation>
    <scope>NUCLEOTIDE SEQUENCE [LARGE SCALE GENOMIC DNA]</scope>
    <source>
        <strain evidence="2 3">DSM 28816</strain>
    </source>
</reference>
<keyword evidence="1" id="KW-1133">Transmembrane helix</keyword>
<organism evidence="2 3">
    <name type="scientific">Lachnotalea glycerini</name>
    <dbReference type="NCBI Taxonomy" id="1763509"/>
    <lineage>
        <taxon>Bacteria</taxon>
        <taxon>Bacillati</taxon>
        <taxon>Bacillota</taxon>
        <taxon>Clostridia</taxon>
        <taxon>Lachnospirales</taxon>
        <taxon>Lachnospiraceae</taxon>
        <taxon>Lachnotalea</taxon>
    </lineage>
</organism>
<dbReference type="RefSeq" id="WP_110289924.1">
    <property type="nucleotide sequence ID" value="NZ_QICS01000001.1"/>
</dbReference>
<evidence type="ECO:0000313" key="3">
    <source>
        <dbReference type="Proteomes" id="UP000247523"/>
    </source>
</evidence>
<protein>
    <submittedName>
        <fullName evidence="2">Uncharacterized protein</fullName>
    </submittedName>
</protein>
<evidence type="ECO:0000313" key="2">
    <source>
        <dbReference type="EMBL" id="PXV95384.1"/>
    </source>
</evidence>
<dbReference type="Proteomes" id="UP000247523">
    <property type="component" value="Unassembled WGS sequence"/>
</dbReference>
<accession>A0A318EWF3</accession>
<name>A0A318EWF3_9FIRM</name>
<dbReference type="AlphaFoldDB" id="A0A318EWF3"/>
<dbReference type="EMBL" id="QICS01000001">
    <property type="protein sequence ID" value="PXV95384.1"/>
    <property type="molecule type" value="Genomic_DNA"/>
</dbReference>
<keyword evidence="1" id="KW-0812">Transmembrane</keyword>